<dbReference type="EMBL" id="CP006936">
    <property type="protein sequence ID" value="AHC27877.1"/>
    <property type="molecule type" value="Genomic_DNA"/>
</dbReference>
<proteinExistence type="predicted"/>
<name>V5XIK7_MYCNE</name>
<evidence type="ECO:0000313" key="1">
    <source>
        <dbReference type="EMBL" id="AHC27877.1"/>
    </source>
</evidence>
<dbReference type="Proteomes" id="UP000018763">
    <property type="component" value="Chromosome"/>
</dbReference>
<gene>
    <name evidence="1" type="ORF">D174_08460</name>
</gene>
<reference evidence="1 2" key="1">
    <citation type="journal article" date="2014" name="Genome Announc.">
        <title>Complete Genome Sequence of Sterol-Transforming Mycobacterium neoaurum Strain VKM Ac-1815D.</title>
        <authorList>
            <person name="Shtratnikova V.Y."/>
            <person name="Bragin E.Y."/>
            <person name="Dovbnya D.V."/>
            <person name="Pekov Y.A."/>
            <person name="Schelkunov M.I."/>
            <person name="Strizhov N."/>
            <person name="Ivashina T.V."/>
            <person name="Ashapkin V.V."/>
            <person name="Donova M.V."/>
        </authorList>
    </citation>
    <scope>NUCLEOTIDE SEQUENCE [LARGE SCALE GENOMIC DNA]</scope>
    <source>
        <strain evidence="1 2">VKM Ac-1815D</strain>
    </source>
</reference>
<protein>
    <submittedName>
        <fullName evidence="1">Uncharacterized protein</fullName>
    </submittedName>
</protein>
<keyword evidence="2" id="KW-1185">Reference proteome</keyword>
<dbReference type="AlphaFoldDB" id="V5XIK7"/>
<accession>V5XIK7</accession>
<sequence>MPMTTHTYGLVTDGLVTDGLIAGGSITDPRTGQTR</sequence>
<organism evidence="1 2">
    <name type="scientific">Mycolicibacterium neoaurum VKM Ac-1815D</name>
    <dbReference type="NCBI Taxonomy" id="700508"/>
    <lineage>
        <taxon>Bacteria</taxon>
        <taxon>Bacillati</taxon>
        <taxon>Actinomycetota</taxon>
        <taxon>Actinomycetes</taxon>
        <taxon>Mycobacteriales</taxon>
        <taxon>Mycobacteriaceae</taxon>
        <taxon>Mycolicibacterium</taxon>
    </lineage>
</organism>
<evidence type="ECO:0000313" key="2">
    <source>
        <dbReference type="Proteomes" id="UP000018763"/>
    </source>
</evidence>